<feature type="compositionally biased region" description="Low complexity" evidence="1">
    <location>
        <begin position="829"/>
        <end position="841"/>
    </location>
</feature>
<dbReference type="AlphaFoldDB" id="A0AAD9N984"/>
<dbReference type="InterPro" id="IPR038801">
    <property type="entry name" value="TAF1C"/>
</dbReference>
<dbReference type="SUPFAM" id="SSF48371">
    <property type="entry name" value="ARM repeat"/>
    <property type="match status" value="1"/>
</dbReference>
<dbReference type="InterPro" id="IPR049087">
    <property type="entry name" value="TAF1C_beta-prop"/>
</dbReference>
<feature type="region of interest" description="Disordered" evidence="1">
    <location>
        <begin position="778"/>
        <end position="847"/>
    </location>
</feature>
<evidence type="ECO:0000256" key="1">
    <source>
        <dbReference type="SAM" id="MobiDB-lite"/>
    </source>
</evidence>
<sequence>MDKGTKSFPEYLFPKPESEHDDGRQLFADFGSIFGVNILHNGNSLDVCCQHARNSDLWDRFCSTRPTLPVIGHNECTLDEPCMASITDKKNRLMSLCTLLKRKKGIIKMKQKVPAIRKAMKSLAKKYPDYFEEEPPTNSLESSTDDGDSDDDDDDVVDEDEDDDLERGRSEENCKDVFDSLDRLSAPIQRLSKLVGLNLMKHPIQEKSMFEEDALDLLINSKYTGGCLSSVKLRDDHGIVFFIRGPRMNELLYVASRTDNTCTLLKSCPQEQSTISQTEGIGLETRLLDTYSYSDLQLLSVSLSPYIPGEVLITCEDNYHAMVELWSPGVKPEVLLNQLEPQFAVKNNWTHSYYGSHPRNIAVADRTGLLLYDIRVLEMSLNVTKSGIVLEKIRSEQKISGINIMAVAENFDGRRKRGLSLPSHRSSLLTLRECGLHQNERVMTSIRHPDQPFYHFVATDYSILLLDERFPNHQVVHWYHTLLSHPQYLRVVSDVHVSSGEQLLLVGSQAVPETLAYPLSMNVGSPHPPCGAGASWRISRTDDFVQFAMRQGAVLSGILTDAALVGMSALSHSADEGGVSVLQLSSTGNLFCQDYHYMSTSCNDKTQSFGIGSQKIHLNKDDKIFVNKWLTEYESYLATTRKVKFTKDLSWVTEGMLNDQVVPHVCCSICPKRDTSQTGAHAVIDEHSVCYNCRIKLEKSKTITDSSLKKTISPNLRDEIAELPDHISELDLGSPEQYDHTSRILLKLWKNEDVMELVRKRDEEVTKSRKEKFEKWKAEKLTKSAKDRESSSEEDTGGSDINKETSDGVISDEANRDVVFDRSHAGGHRSSSPSKSPYSSTSRKRHASMCSRSSFSSVSSRHSFHGFRSIPSHLKQQSLERSHDQLMVTPVKRQHTSSPGFATISSSPVRSPVSGFTSPTSSQKKNTRDALLSSSPVTLFSPELLNKKSAQLLRKGTPSRKKPKRPQFPGFL</sequence>
<protein>
    <recommendedName>
        <fullName evidence="2">TAF1C beta-propeller domain-containing protein</fullName>
    </recommendedName>
</protein>
<dbReference type="InterPro" id="IPR016024">
    <property type="entry name" value="ARM-type_fold"/>
</dbReference>
<comment type="caution">
    <text evidence="3">The sequence shown here is derived from an EMBL/GenBank/DDBJ whole genome shotgun (WGS) entry which is preliminary data.</text>
</comment>
<name>A0AAD9N984_9ANNE</name>
<feature type="region of interest" description="Disordered" evidence="1">
    <location>
        <begin position="949"/>
        <end position="972"/>
    </location>
</feature>
<feature type="compositionally biased region" description="Acidic residues" evidence="1">
    <location>
        <begin position="143"/>
        <end position="165"/>
    </location>
</feature>
<gene>
    <name evidence="3" type="ORF">LSH36_147g03040</name>
</gene>
<feature type="region of interest" description="Disordered" evidence="1">
    <location>
        <begin position="890"/>
        <end position="933"/>
    </location>
</feature>
<keyword evidence="4" id="KW-1185">Reference proteome</keyword>
<dbReference type="PANTHER" id="PTHR15319:SF1">
    <property type="entry name" value="TATA BOX-BINDING PROTEIN-ASSOCIATED FACTOR RNA POLYMERASE I SUBUNIT C"/>
    <property type="match status" value="1"/>
</dbReference>
<feature type="compositionally biased region" description="Basic and acidic residues" evidence="1">
    <location>
        <begin position="813"/>
        <end position="824"/>
    </location>
</feature>
<feature type="compositionally biased region" description="Basic and acidic residues" evidence="1">
    <location>
        <begin position="778"/>
        <end position="791"/>
    </location>
</feature>
<dbReference type="GO" id="GO:0001650">
    <property type="term" value="C:fibrillar center"/>
    <property type="evidence" value="ECO:0007669"/>
    <property type="project" value="TreeGrafter"/>
</dbReference>
<organism evidence="3 4">
    <name type="scientific">Paralvinella palmiformis</name>
    <dbReference type="NCBI Taxonomy" id="53620"/>
    <lineage>
        <taxon>Eukaryota</taxon>
        <taxon>Metazoa</taxon>
        <taxon>Spiralia</taxon>
        <taxon>Lophotrochozoa</taxon>
        <taxon>Annelida</taxon>
        <taxon>Polychaeta</taxon>
        <taxon>Sedentaria</taxon>
        <taxon>Canalipalpata</taxon>
        <taxon>Terebellida</taxon>
        <taxon>Terebelliformia</taxon>
        <taxon>Alvinellidae</taxon>
        <taxon>Paralvinella</taxon>
    </lineage>
</organism>
<feature type="region of interest" description="Disordered" evidence="1">
    <location>
        <begin position="128"/>
        <end position="169"/>
    </location>
</feature>
<feature type="domain" description="TAF1C beta-propeller" evidence="2">
    <location>
        <begin position="299"/>
        <end position="378"/>
    </location>
</feature>
<dbReference type="Proteomes" id="UP001208570">
    <property type="component" value="Unassembled WGS sequence"/>
</dbReference>
<dbReference type="EMBL" id="JAODUP010000147">
    <property type="protein sequence ID" value="KAK2159731.1"/>
    <property type="molecule type" value="Genomic_DNA"/>
</dbReference>
<accession>A0AAD9N984</accession>
<feature type="compositionally biased region" description="Polar residues" evidence="1">
    <location>
        <begin position="896"/>
        <end position="924"/>
    </location>
</feature>
<dbReference type="Pfam" id="PF20641">
    <property type="entry name" value="TAF1C_beta-prop"/>
    <property type="match status" value="1"/>
</dbReference>
<evidence type="ECO:0000313" key="3">
    <source>
        <dbReference type="EMBL" id="KAK2159731.1"/>
    </source>
</evidence>
<dbReference type="GO" id="GO:0001164">
    <property type="term" value="F:RNA polymerase I core promoter sequence-specific DNA binding"/>
    <property type="evidence" value="ECO:0007669"/>
    <property type="project" value="TreeGrafter"/>
</dbReference>
<evidence type="ECO:0000313" key="4">
    <source>
        <dbReference type="Proteomes" id="UP001208570"/>
    </source>
</evidence>
<evidence type="ECO:0000259" key="2">
    <source>
        <dbReference type="Pfam" id="PF20641"/>
    </source>
</evidence>
<reference evidence="3" key="1">
    <citation type="journal article" date="2023" name="Mol. Biol. Evol.">
        <title>Third-Generation Sequencing Reveals the Adaptive Role of the Epigenome in Three Deep-Sea Polychaetes.</title>
        <authorList>
            <person name="Perez M."/>
            <person name="Aroh O."/>
            <person name="Sun Y."/>
            <person name="Lan Y."/>
            <person name="Juniper S.K."/>
            <person name="Young C.R."/>
            <person name="Angers B."/>
            <person name="Qian P.Y."/>
        </authorList>
    </citation>
    <scope>NUCLEOTIDE SEQUENCE</scope>
    <source>
        <strain evidence="3">P08H-3</strain>
    </source>
</reference>
<dbReference type="PANTHER" id="PTHR15319">
    <property type="entry name" value="TATA BOX-BINDING PROTEIN ASSOCIATED FACTOR RNA POLYMERASE I SUBUNIT C"/>
    <property type="match status" value="1"/>
</dbReference>
<proteinExistence type="predicted"/>